<reference evidence="2" key="1">
    <citation type="submission" date="2011-05" db="EMBL/GenBank/DDBJ databases">
        <title>Insights into the evolution of the great apes provided by the gorilla genome.</title>
        <authorList>
            <person name="Scally A."/>
        </authorList>
    </citation>
    <scope>NUCLEOTIDE SEQUENCE [LARGE SCALE GENOMIC DNA]</scope>
</reference>
<dbReference type="EMBL" id="CABD030086732">
    <property type="status" value="NOT_ANNOTATED_CDS"/>
    <property type="molecule type" value="Genomic_DNA"/>
</dbReference>
<proteinExistence type="predicted"/>
<accession>A0A2I2YGW2</accession>
<evidence type="ECO:0000313" key="2">
    <source>
        <dbReference type="Proteomes" id="UP000001519"/>
    </source>
</evidence>
<dbReference type="GeneTree" id="ENSGT00940000154089"/>
<dbReference type="EMBL" id="CABD030086730">
    <property type="status" value="NOT_ANNOTATED_CDS"/>
    <property type="molecule type" value="Genomic_DNA"/>
</dbReference>
<dbReference type="Bgee" id="ENSGGOG00000005717">
    <property type="expression patterns" value="Expressed in cerebellum and 6 other cell types or tissues"/>
</dbReference>
<name>A0A2I2YGW2_GORGO</name>
<dbReference type="AlphaFoldDB" id="A0A2I2YGW2"/>
<reference evidence="1 2" key="2">
    <citation type="journal article" date="2012" name="Nature">
        <title>Insights into hominid evolution from the gorilla genome sequence.</title>
        <authorList>
            <person name="Scally A."/>
            <person name="Dutheil J.Y."/>
            <person name="Hillier L.W."/>
            <person name="Jordan G.E."/>
            <person name="Goodhead I."/>
            <person name="Herrero J."/>
            <person name="Hobolth A."/>
            <person name="Lappalainen T."/>
            <person name="Mailund T."/>
            <person name="Marques-Bonet T."/>
            <person name="McCarthy S."/>
            <person name="Montgomery S.H."/>
            <person name="Schwalie P.C."/>
            <person name="Tang Y.A."/>
            <person name="Ward M.C."/>
            <person name="Xue Y."/>
            <person name="Yngvadottir B."/>
            <person name="Alkan C."/>
            <person name="Andersen L.N."/>
            <person name="Ayub Q."/>
            <person name="Ball E.V."/>
            <person name="Beal K."/>
            <person name="Bradley B.J."/>
            <person name="Chen Y."/>
            <person name="Clee C.M."/>
            <person name="Fitzgerald S."/>
            <person name="Graves T.A."/>
            <person name="Gu Y."/>
            <person name="Heath P."/>
            <person name="Heger A."/>
            <person name="Karakoc E."/>
            <person name="Kolb-Kokocinski A."/>
            <person name="Laird G.K."/>
            <person name="Lunter G."/>
            <person name="Meader S."/>
            <person name="Mort M."/>
            <person name="Mullikin J.C."/>
            <person name="Munch K."/>
            <person name="O'Connor T.D."/>
            <person name="Phillips A.D."/>
            <person name="Prado-Martinez J."/>
            <person name="Rogers A.S."/>
            <person name="Sajjadian S."/>
            <person name="Schmidt D."/>
            <person name="Shaw K."/>
            <person name="Simpson J.T."/>
            <person name="Stenson P.D."/>
            <person name="Turner D.J."/>
            <person name="Vigilant L."/>
            <person name="Vilella A.J."/>
            <person name="Whitener W."/>
            <person name="Zhu B."/>
            <person name="Cooper D.N."/>
            <person name="de Jong P."/>
            <person name="Dermitzakis E.T."/>
            <person name="Eichler E.E."/>
            <person name="Flicek P."/>
            <person name="Goldman N."/>
            <person name="Mundy N.I."/>
            <person name="Ning Z."/>
            <person name="Odom D.T."/>
            <person name="Ponting C.P."/>
            <person name="Quail M.A."/>
            <person name="Ryder O.A."/>
            <person name="Searle S.M."/>
            <person name="Warren W.C."/>
            <person name="Wilson R.K."/>
            <person name="Schierup M.H."/>
            <person name="Rogers J."/>
            <person name="Tyler-Smith C."/>
            <person name="Durbin R."/>
        </authorList>
    </citation>
    <scope>NUCLEOTIDE SEQUENCE [LARGE SCALE GENOMIC DNA]</scope>
</reference>
<gene>
    <name evidence="1" type="primary">MAPKAPK5</name>
</gene>
<keyword evidence="2" id="KW-1185">Reference proteome</keyword>
<evidence type="ECO:0000313" key="1">
    <source>
        <dbReference type="Ensembl" id="ENSGGOP00000034176.1"/>
    </source>
</evidence>
<reference evidence="1" key="4">
    <citation type="submission" date="2025-09" db="UniProtKB">
        <authorList>
            <consortium name="Ensembl"/>
        </authorList>
    </citation>
    <scope>IDENTIFICATION</scope>
</reference>
<protein>
    <submittedName>
        <fullName evidence="1">MAPK activated protein kinase 5</fullName>
    </submittedName>
</protein>
<dbReference type="Proteomes" id="UP000001519">
    <property type="component" value="Chromosome 12"/>
</dbReference>
<sequence length="51" mass="5867">MSEESDMEKAIKAASICFRMVYSTWRVGIYPSLPICLKSAFWKSAVGRRKH</sequence>
<organism evidence="1 2">
    <name type="scientific">Gorilla gorilla gorilla</name>
    <name type="common">Western lowland gorilla</name>
    <dbReference type="NCBI Taxonomy" id="9595"/>
    <lineage>
        <taxon>Eukaryota</taxon>
        <taxon>Metazoa</taxon>
        <taxon>Chordata</taxon>
        <taxon>Craniata</taxon>
        <taxon>Vertebrata</taxon>
        <taxon>Euteleostomi</taxon>
        <taxon>Mammalia</taxon>
        <taxon>Eutheria</taxon>
        <taxon>Euarchontoglires</taxon>
        <taxon>Primates</taxon>
        <taxon>Haplorrhini</taxon>
        <taxon>Catarrhini</taxon>
        <taxon>Hominidae</taxon>
        <taxon>Gorilla</taxon>
    </lineage>
</organism>
<dbReference type="EMBL" id="CABD030086731">
    <property type="status" value="NOT_ANNOTATED_CDS"/>
    <property type="molecule type" value="Genomic_DNA"/>
</dbReference>
<dbReference type="Ensembl" id="ENSGGOT00000056803.1">
    <property type="protein sequence ID" value="ENSGGOP00000034176.1"/>
    <property type="gene ID" value="ENSGGOG00000005717.3"/>
</dbReference>
<reference evidence="1" key="3">
    <citation type="submission" date="2025-08" db="UniProtKB">
        <authorList>
            <consortium name="Ensembl"/>
        </authorList>
    </citation>
    <scope>IDENTIFICATION</scope>
</reference>